<dbReference type="EMBL" id="KE344155">
    <property type="protein sequence ID" value="EXB54077.1"/>
    <property type="molecule type" value="Genomic_DNA"/>
</dbReference>
<protein>
    <submittedName>
        <fullName evidence="2">Uncharacterized protein</fullName>
    </submittedName>
</protein>
<proteinExistence type="predicted"/>
<dbReference type="AlphaFoldDB" id="W9QTL6"/>
<evidence type="ECO:0000313" key="3">
    <source>
        <dbReference type="Proteomes" id="UP000030645"/>
    </source>
</evidence>
<sequence length="90" mass="9795">MYVNLGTSKVAATFKEPNSVLINPKIEPWKGEPITWLARICPNRTIITKPNPNCAEISPNRARITAPSPNPAGISEPSPNLAGTHAEYPY</sequence>
<keyword evidence="3" id="KW-1185">Reference proteome</keyword>
<accession>W9QTL6</accession>
<feature type="region of interest" description="Disordered" evidence="1">
    <location>
        <begin position="61"/>
        <end position="90"/>
    </location>
</feature>
<reference evidence="3" key="1">
    <citation type="submission" date="2013-01" db="EMBL/GenBank/DDBJ databases">
        <title>Draft Genome Sequence of a Mulberry Tree, Morus notabilis C.K. Schneid.</title>
        <authorList>
            <person name="He N."/>
            <person name="Zhao S."/>
        </authorList>
    </citation>
    <scope>NUCLEOTIDE SEQUENCE</scope>
</reference>
<evidence type="ECO:0000313" key="2">
    <source>
        <dbReference type="EMBL" id="EXB54077.1"/>
    </source>
</evidence>
<dbReference type="Proteomes" id="UP000030645">
    <property type="component" value="Unassembled WGS sequence"/>
</dbReference>
<name>W9QTL6_9ROSA</name>
<organism evidence="2 3">
    <name type="scientific">Morus notabilis</name>
    <dbReference type="NCBI Taxonomy" id="981085"/>
    <lineage>
        <taxon>Eukaryota</taxon>
        <taxon>Viridiplantae</taxon>
        <taxon>Streptophyta</taxon>
        <taxon>Embryophyta</taxon>
        <taxon>Tracheophyta</taxon>
        <taxon>Spermatophyta</taxon>
        <taxon>Magnoliopsida</taxon>
        <taxon>eudicotyledons</taxon>
        <taxon>Gunneridae</taxon>
        <taxon>Pentapetalae</taxon>
        <taxon>rosids</taxon>
        <taxon>fabids</taxon>
        <taxon>Rosales</taxon>
        <taxon>Moraceae</taxon>
        <taxon>Moreae</taxon>
        <taxon>Morus</taxon>
    </lineage>
</organism>
<gene>
    <name evidence="2" type="ORF">L484_017514</name>
</gene>
<evidence type="ECO:0000256" key="1">
    <source>
        <dbReference type="SAM" id="MobiDB-lite"/>
    </source>
</evidence>